<sequence>MDLNIIADNKHKLEYDSGTLGALITRFCPTNSGPGGSQFTTTTLALESSPIMVYLFHIHQSQQ</sequence>
<name>A0A072UYV2_MEDTR</name>
<reference evidence="1 3" key="1">
    <citation type="journal article" date="2011" name="Nature">
        <title>The Medicago genome provides insight into the evolution of rhizobial symbioses.</title>
        <authorList>
            <person name="Young N.D."/>
            <person name="Debelle F."/>
            <person name="Oldroyd G.E."/>
            <person name="Geurts R."/>
            <person name="Cannon S.B."/>
            <person name="Udvardi M.K."/>
            <person name="Benedito V.A."/>
            <person name="Mayer K.F."/>
            <person name="Gouzy J."/>
            <person name="Schoof H."/>
            <person name="Van de Peer Y."/>
            <person name="Proost S."/>
            <person name="Cook D.R."/>
            <person name="Meyers B.C."/>
            <person name="Spannagl M."/>
            <person name="Cheung F."/>
            <person name="De Mita S."/>
            <person name="Krishnakumar V."/>
            <person name="Gundlach H."/>
            <person name="Zhou S."/>
            <person name="Mudge J."/>
            <person name="Bharti A.K."/>
            <person name="Murray J.D."/>
            <person name="Naoumkina M.A."/>
            <person name="Rosen B."/>
            <person name="Silverstein K.A."/>
            <person name="Tang H."/>
            <person name="Rombauts S."/>
            <person name="Zhao P.X."/>
            <person name="Zhou P."/>
            <person name="Barbe V."/>
            <person name="Bardou P."/>
            <person name="Bechner M."/>
            <person name="Bellec A."/>
            <person name="Berger A."/>
            <person name="Berges H."/>
            <person name="Bidwell S."/>
            <person name="Bisseling T."/>
            <person name="Choisne N."/>
            <person name="Couloux A."/>
            <person name="Denny R."/>
            <person name="Deshpande S."/>
            <person name="Dai X."/>
            <person name="Doyle J.J."/>
            <person name="Dudez A.M."/>
            <person name="Farmer A.D."/>
            <person name="Fouteau S."/>
            <person name="Franken C."/>
            <person name="Gibelin C."/>
            <person name="Gish J."/>
            <person name="Goldstein S."/>
            <person name="Gonzalez A.J."/>
            <person name="Green P.J."/>
            <person name="Hallab A."/>
            <person name="Hartog M."/>
            <person name="Hua A."/>
            <person name="Humphray S.J."/>
            <person name="Jeong D.H."/>
            <person name="Jing Y."/>
            <person name="Jocker A."/>
            <person name="Kenton S.M."/>
            <person name="Kim D.J."/>
            <person name="Klee K."/>
            <person name="Lai H."/>
            <person name="Lang C."/>
            <person name="Lin S."/>
            <person name="Macmil S.L."/>
            <person name="Magdelenat G."/>
            <person name="Matthews L."/>
            <person name="McCorrison J."/>
            <person name="Monaghan E.L."/>
            <person name="Mun J.H."/>
            <person name="Najar F.Z."/>
            <person name="Nicholson C."/>
            <person name="Noirot C."/>
            <person name="O'Bleness M."/>
            <person name="Paule C.R."/>
            <person name="Poulain J."/>
            <person name="Prion F."/>
            <person name="Qin B."/>
            <person name="Qu C."/>
            <person name="Retzel E.F."/>
            <person name="Riddle C."/>
            <person name="Sallet E."/>
            <person name="Samain S."/>
            <person name="Samson N."/>
            <person name="Sanders I."/>
            <person name="Saurat O."/>
            <person name="Scarpelli C."/>
            <person name="Schiex T."/>
            <person name="Segurens B."/>
            <person name="Severin A.J."/>
            <person name="Sherrier D.J."/>
            <person name="Shi R."/>
            <person name="Sims S."/>
            <person name="Singer S.R."/>
            <person name="Sinharoy S."/>
            <person name="Sterck L."/>
            <person name="Viollet A."/>
            <person name="Wang B.B."/>
            <person name="Wang K."/>
            <person name="Wang M."/>
            <person name="Wang X."/>
            <person name="Warfsmann J."/>
            <person name="Weissenbach J."/>
            <person name="White D.D."/>
            <person name="White J.D."/>
            <person name="Wiley G.B."/>
            <person name="Wincker P."/>
            <person name="Xing Y."/>
            <person name="Yang L."/>
            <person name="Yao Z."/>
            <person name="Ying F."/>
            <person name="Zhai J."/>
            <person name="Zhou L."/>
            <person name="Zuber A."/>
            <person name="Denarie J."/>
            <person name="Dixon R.A."/>
            <person name="May G.D."/>
            <person name="Schwartz D.C."/>
            <person name="Rogers J."/>
            <person name="Quetier F."/>
            <person name="Town C.D."/>
            <person name="Roe B.A."/>
        </authorList>
    </citation>
    <scope>NUCLEOTIDE SEQUENCE [LARGE SCALE GENOMIC DNA]</scope>
    <source>
        <strain evidence="1">A17</strain>
        <strain evidence="2 3">cv. Jemalong A17</strain>
    </source>
</reference>
<evidence type="ECO:0000313" key="2">
    <source>
        <dbReference type="EnsemblPlants" id="KEH34626"/>
    </source>
</evidence>
<accession>A0A072UYV2</accession>
<evidence type="ECO:0000313" key="1">
    <source>
        <dbReference type="EMBL" id="KEH34626.1"/>
    </source>
</evidence>
<dbReference type="HOGENOM" id="CLU_2889134_0_0_1"/>
<dbReference type="EnsemblPlants" id="KEH34626">
    <property type="protein sequence ID" value="KEH34626"/>
    <property type="gene ID" value="MTR_3g066010"/>
</dbReference>
<reference evidence="1 3" key="2">
    <citation type="journal article" date="2014" name="BMC Genomics">
        <title>An improved genome release (version Mt4.0) for the model legume Medicago truncatula.</title>
        <authorList>
            <person name="Tang H."/>
            <person name="Krishnakumar V."/>
            <person name="Bidwell S."/>
            <person name="Rosen B."/>
            <person name="Chan A."/>
            <person name="Zhou S."/>
            <person name="Gentzbittel L."/>
            <person name="Childs K.L."/>
            <person name="Yandell M."/>
            <person name="Gundlach H."/>
            <person name="Mayer K.F."/>
            <person name="Schwartz D.C."/>
            <person name="Town C.D."/>
        </authorList>
    </citation>
    <scope>GENOME REANNOTATION</scope>
    <source>
        <strain evidence="1">A17</strain>
        <strain evidence="2 3">cv. Jemalong A17</strain>
    </source>
</reference>
<reference evidence="2" key="3">
    <citation type="submission" date="2015-04" db="UniProtKB">
        <authorList>
            <consortium name="EnsemblPlants"/>
        </authorList>
    </citation>
    <scope>IDENTIFICATION</scope>
    <source>
        <strain evidence="2">cv. Jemalong A17</strain>
    </source>
</reference>
<organism evidence="1 3">
    <name type="scientific">Medicago truncatula</name>
    <name type="common">Barrel medic</name>
    <name type="synonym">Medicago tribuloides</name>
    <dbReference type="NCBI Taxonomy" id="3880"/>
    <lineage>
        <taxon>Eukaryota</taxon>
        <taxon>Viridiplantae</taxon>
        <taxon>Streptophyta</taxon>
        <taxon>Embryophyta</taxon>
        <taxon>Tracheophyta</taxon>
        <taxon>Spermatophyta</taxon>
        <taxon>Magnoliopsida</taxon>
        <taxon>eudicotyledons</taxon>
        <taxon>Gunneridae</taxon>
        <taxon>Pentapetalae</taxon>
        <taxon>rosids</taxon>
        <taxon>fabids</taxon>
        <taxon>Fabales</taxon>
        <taxon>Fabaceae</taxon>
        <taxon>Papilionoideae</taxon>
        <taxon>50 kb inversion clade</taxon>
        <taxon>NPAAA clade</taxon>
        <taxon>Hologalegina</taxon>
        <taxon>IRL clade</taxon>
        <taxon>Trifolieae</taxon>
        <taxon>Medicago</taxon>
    </lineage>
</organism>
<dbReference type="Proteomes" id="UP000002051">
    <property type="component" value="Chromosome 3"/>
</dbReference>
<protein>
    <submittedName>
        <fullName evidence="1 2">Uncharacterized protein</fullName>
    </submittedName>
</protein>
<gene>
    <name evidence="1" type="ordered locus">MTR_3g066010</name>
</gene>
<dbReference type="EMBL" id="CM001219">
    <property type="protein sequence ID" value="KEH34626.1"/>
    <property type="molecule type" value="Genomic_DNA"/>
</dbReference>
<keyword evidence="3" id="KW-1185">Reference proteome</keyword>
<dbReference type="AlphaFoldDB" id="A0A072UYV2"/>
<evidence type="ECO:0000313" key="3">
    <source>
        <dbReference type="Proteomes" id="UP000002051"/>
    </source>
</evidence>
<proteinExistence type="predicted"/>